<organism evidence="6">
    <name type="scientific">Desulfitobacterium hafniense</name>
    <name type="common">Desulfitobacterium frappieri</name>
    <dbReference type="NCBI Taxonomy" id="49338"/>
    <lineage>
        <taxon>Bacteria</taxon>
        <taxon>Bacillati</taxon>
        <taxon>Bacillota</taxon>
        <taxon>Clostridia</taxon>
        <taxon>Eubacteriales</taxon>
        <taxon>Desulfitobacteriaceae</taxon>
        <taxon>Desulfitobacterium</taxon>
    </lineage>
</organism>
<gene>
    <name evidence="6" type="ORF">DPCES_3810</name>
</gene>
<dbReference type="CDD" id="cd02781">
    <property type="entry name" value="MopB_CT_Acetylene-hydratase"/>
    <property type="match status" value="1"/>
</dbReference>
<dbReference type="SUPFAM" id="SSF50692">
    <property type="entry name" value="ADC-like"/>
    <property type="match status" value="1"/>
</dbReference>
<evidence type="ECO:0000256" key="2">
    <source>
        <dbReference type="ARBA" id="ARBA00022723"/>
    </source>
</evidence>
<dbReference type="InterPro" id="IPR037949">
    <property type="entry name" value="MopB_CT_Acetylene-hydratase"/>
</dbReference>
<keyword evidence="4" id="KW-0411">Iron-sulfur</keyword>
<dbReference type="CDD" id="cd02759">
    <property type="entry name" value="MopB_Acetylene-hydratase"/>
    <property type="match status" value="1"/>
</dbReference>
<dbReference type="Gene3D" id="2.20.25.90">
    <property type="entry name" value="ADC-like domains"/>
    <property type="match status" value="1"/>
</dbReference>
<dbReference type="SUPFAM" id="SSF53706">
    <property type="entry name" value="Formate dehydrogenase/DMSO reductase, domains 1-3"/>
    <property type="match status" value="1"/>
</dbReference>
<dbReference type="GO" id="GO:0043546">
    <property type="term" value="F:molybdopterin cofactor binding"/>
    <property type="evidence" value="ECO:0007669"/>
    <property type="project" value="InterPro"/>
</dbReference>
<dbReference type="Gene3D" id="3.40.50.740">
    <property type="match status" value="1"/>
</dbReference>
<dbReference type="GO" id="GO:0046872">
    <property type="term" value="F:metal ion binding"/>
    <property type="evidence" value="ECO:0007669"/>
    <property type="project" value="UniProtKB-KW"/>
</dbReference>
<dbReference type="PATRIC" id="fig|49338.4.peg.4091"/>
<keyword evidence="3" id="KW-0408">Iron</keyword>
<dbReference type="Pfam" id="PF04879">
    <property type="entry name" value="Molybdop_Fe4S4"/>
    <property type="match status" value="1"/>
</dbReference>
<reference evidence="6" key="1">
    <citation type="submission" date="2014-07" db="EMBL/GenBank/DDBJ databases">
        <authorList>
            <person name="Hornung V.Bastian."/>
        </authorList>
    </citation>
    <scope>NUCLEOTIDE SEQUENCE</scope>
    <source>
        <strain evidence="6">PCE-S</strain>
    </source>
</reference>
<dbReference type="InterPro" id="IPR041930">
    <property type="entry name" value="Acetylene_hydratase"/>
</dbReference>
<accession>A0A098B763</accession>
<evidence type="ECO:0000256" key="4">
    <source>
        <dbReference type="ARBA" id="ARBA00023014"/>
    </source>
</evidence>
<dbReference type="InterPro" id="IPR009010">
    <property type="entry name" value="Asp_de-COase-like_dom_sf"/>
</dbReference>
<dbReference type="GO" id="GO:0018818">
    <property type="term" value="F:acetylene hydratase activity"/>
    <property type="evidence" value="ECO:0007669"/>
    <property type="project" value="InterPro"/>
</dbReference>
<dbReference type="InterPro" id="IPR006963">
    <property type="entry name" value="Mopterin_OxRdtase_4Fe-4S_dom"/>
</dbReference>
<evidence type="ECO:0000313" key="6">
    <source>
        <dbReference type="EMBL" id="CDX03696.1"/>
    </source>
</evidence>
<dbReference type="InterPro" id="IPR006657">
    <property type="entry name" value="MoPterin_dinucl-bd_dom"/>
</dbReference>
<dbReference type="Gene3D" id="2.40.40.20">
    <property type="match status" value="1"/>
</dbReference>
<dbReference type="AlphaFoldDB" id="A0A098B763"/>
<keyword evidence="2" id="KW-0479">Metal-binding</keyword>
<sequence length="794" mass="89554">MKYQKPPTNNEVYMRNENVYGKRVKTWKEDGYTVVRDQQFTAPGCHNSCGILYYLKDGKVAKVEGDHTHPFNRGKTCMRCLNLPEIMYHPERLKYPMKRVGERGENKWERISWDEAYALVKEKSSQYTKEFGAESIATINGTGRNICIQSSALNYGGFHSPNISLAFLSGSCCYIPRMLAAAKACGARTIIDTAAQHPVGYEHPEFEVPEVIVNWAKNGLACNADGTLGHWIVDLMKQGTKLIVIDPSLTWLASRADVWLRIRPGTDTALALGMANIIIQEGLYDKEFCDLWSYGFEEFAARCAEYPVEKVADICWCPKEKIIEAARLYGKAKPASIEWGLPLDQCKNGMAASHAVHHLRALTGNLDVPGGDLLIRHTNALDSQMNSLIEYVPKEDLENKRLGANVSPFTVGHQGATAQPDAILRAIETGDPYAIKMIVLFGTNPISNMAAEAPRVREALKKVDFVMSLDYYMTPTNIACADLVLPIAMSAERNAASHNFVPLKIESKFTQYYDAKSDDQITAELGHVLDPEGGFKNIKTDIDFVNAYLRQWAEPSEGDLTFDDVVNGPNLGYVYDDWNATYYKYKKGLLRADGQPGFNTPTGRYEFYVTAYAAWGKFDPLPAHEEPPESPYSTPQLFEQYPLIFTAGHRSYEFFHSEGRNQPTMREFHPWPLCELHPDTAAKYGLAEGDWVWMENQRGKCKQKLKLNPSLDLRQCRAEHGWWYPERAGAEPSLYGTFDSNPNNLIPQYQFGPTAYGAPYKTQLCKVYKVTPENDENLTERLIKTGGFSYVREY</sequence>
<dbReference type="InterPro" id="IPR006656">
    <property type="entry name" value="Mopterin_OxRdtase"/>
</dbReference>
<dbReference type="EMBL" id="LK996017">
    <property type="protein sequence ID" value="CDX03696.1"/>
    <property type="molecule type" value="Genomic_DNA"/>
</dbReference>
<name>A0A098B763_DESHA</name>
<protein>
    <submittedName>
        <fullName evidence="6">Molybdopterin oxidoreductase, acetylene hydratase-like</fullName>
    </submittedName>
</protein>
<comment type="similarity">
    <text evidence="1">Belongs to the prokaryotic molybdopterin-containing oxidoreductase family.</text>
</comment>
<dbReference type="InterPro" id="IPR050612">
    <property type="entry name" value="Prok_Mopterin_Oxidored"/>
</dbReference>
<evidence type="ECO:0000259" key="5">
    <source>
        <dbReference type="PROSITE" id="PS51669"/>
    </source>
</evidence>
<dbReference type="SMART" id="SM00926">
    <property type="entry name" value="Molybdop_Fe4S4"/>
    <property type="match status" value="1"/>
</dbReference>
<dbReference type="Pfam" id="PF01568">
    <property type="entry name" value="Molydop_binding"/>
    <property type="match status" value="1"/>
</dbReference>
<dbReference type="RefSeq" id="WP_015943736.1">
    <property type="nucleotide sequence ID" value="NZ_LK996017.1"/>
</dbReference>
<dbReference type="GO" id="GO:0016491">
    <property type="term" value="F:oxidoreductase activity"/>
    <property type="evidence" value="ECO:0007669"/>
    <property type="project" value="InterPro"/>
</dbReference>
<proteinExistence type="inferred from homology"/>
<feature type="domain" description="4Fe-4S Mo/W bis-MGD-type" evidence="5">
    <location>
        <begin position="35"/>
        <end position="91"/>
    </location>
</feature>
<dbReference type="Gene3D" id="3.40.228.10">
    <property type="entry name" value="Dimethylsulfoxide Reductase, domain 2"/>
    <property type="match status" value="1"/>
</dbReference>
<dbReference type="PANTHER" id="PTHR43742">
    <property type="entry name" value="TRIMETHYLAMINE-N-OXIDE REDUCTASE"/>
    <property type="match status" value="1"/>
</dbReference>
<dbReference type="PANTHER" id="PTHR43742:SF6">
    <property type="entry name" value="OXIDOREDUCTASE YYAE-RELATED"/>
    <property type="match status" value="1"/>
</dbReference>
<evidence type="ECO:0000256" key="3">
    <source>
        <dbReference type="ARBA" id="ARBA00023004"/>
    </source>
</evidence>
<evidence type="ECO:0000256" key="1">
    <source>
        <dbReference type="ARBA" id="ARBA00010312"/>
    </source>
</evidence>
<dbReference type="GO" id="GO:0051536">
    <property type="term" value="F:iron-sulfur cluster binding"/>
    <property type="evidence" value="ECO:0007669"/>
    <property type="project" value="UniProtKB-KW"/>
</dbReference>
<dbReference type="PROSITE" id="PS51669">
    <property type="entry name" value="4FE4S_MOW_BIS_MGD"/>
    <property type="match status" value="1"/>
</dbReference>
<dbReference type="Pfam" id="PF00384">
    <property type="entry name" value="Molybdopterin"/>
    <property type="match status" value="1"/>
</dbReference>